<accession>A0A1Y2GT71</accession>
<proteinExistence type="predicted"/>
<dbReference type="GeneID" id="33565319"/>
<dbReference type="EMBL" id="MCFF01000010">
    <property type="protein sequence ID" value="ORZ22691.1"/>
    <property type="molecule type" value="Genomic_DNA"/>
</dbReference>
<name>A0A1Y2GT71_9FUNG</name>
<evidence type="ECO:0000256" key="1">
    <source>
        <dbReference type="SAM" id="MobiDB-lite"/>
    </source>
</evidence>
<feature type="chain" id="PRO_5010994243" description="Extracellular membrane protein CFEM domain-containing protein" evidence="2">
    <location>
        <begin position="21"/>
        <end position="177"/>
    </location>
</feature>
<evidence type="ECO:0000313" key="4">
    <source>
        <dbReference type="Proteomes" id="UP000193648"/>
    </source>
</evidence>
<dbReference type="Proteomes" id="UP000193648">
    <property type="component" value="Unassembled WGS sequence"/>
</dbReference>
<comment type="caution">
    <text evidence="3">The sequence shown here is derived from an EMBL/GenBank/DDBJ whole genome shotgun (WGS) entry which is preliminary data.</text>
</comment>
<protein>
    <recommendedName>
        <fullName evidence="5">Extracellular membrane protein CFEM domain-containing protein</fullName>
    </recommendedName>
</protein>
<dbReference type="InParanoid" id="A0A1Y2GT71"/>
<dbReference type="OrthoDB" id="2414727at2759"/>
<feature type="signal peptide" evidence="2">
    <location>
        <begin position="1"/>
        <end position="20"/>
    </location>
</feature>
<keyword evidence="2" id="KW-0732">Signal</keyword>
<dbReference type="AlphaFoldDB" id="A0A1Y2GT71"/>
<sequence>MKFSVALIIAFAFTVSSVSAQNDGNNTDGAICTTCLQDSLRALPLCKDLNITMGSFNPGESVAYAACMCSSLDGAWVDLCKDPSKCGPDVESFKGTYAATMEQAGLRCNGTTPTFIPQPTDPVEPSSALPTASGSGPSMASPSDKPSSSIVGAMPSTFFMQLMGAVSVAVAIGASFI</sequence>
<gene>
    <name evidence="3" type="ORF">BCR41DRAFT_349484</name>
</gene>
<evidence type="ECO:0000256" key="2">
    <source>
        <dbReference type="SAM" id="SignalP"/>
    </source>
</evidence>
<evidence type="ECO:0000313" key="3">
    <source>
        <dbReference type="EMBL" id="ORZ22691.1"/>
    </source>
</evidence>
<evidence type="ECO:0008006" key="5">
    <source>
        <dbReference type="Google" id="ProtNLM"/>
    </source>
</evidence>
<feature type="region of interest" description="Disordered" evidence="1">
    <location>
        <begin position="111"/>
        <end position="148"/>
    </location>
</feature>
<dbReference type="RefSeq" id="XP_021883245.1">
    <property type="nucleotide sequence ID" value="XM_022023475.1"/>
</dbReference>
<organism evidence="3 4">
    <name type="scientific">Lobosporangium transversale</name>
    <dbReference type="NCBI Taxonomy" id="64571"/>
    <lineage>
        <taxon>Eukaryota</taxon>
        <taxon>Fungi</taxon>
        <taxon>Fungi incertae sedis</taxon>
        <taxon>Mucoromycota</taxon>
        <taxon>Mortierellomycotina</taxon>
        <taxon>Mortierellomycetes</taxon>
        <taxon>Mortierellales</taxon>
        <taxon>Mortierellaceae</taxon>
        <taxon>Lobosporangium</taxon>
    </lineage>
</organism>
<keyword evidence="4" id="KW-1185">Reference proteome</keyword>
<reference evidence="3 4" key="1">
    <citation type="submission" date="2016-07" db="EMBL/GenBank/DDBJ databases">
        <title>Pervasive Adenine N6-methylation of Active Genes in Fungi.</title>
        <authorList>
            <consortium name="DOE Joint Genome Institute"/>
            <person name="Mondo S.J."/>
            <person name="Dannebaum R.O."/>
            <person name="Kuo R.C."/>
            <person name="Labutti K."/>
            <person name="Haridas S."/>
            <person name="Kuo A."/>
            <person name="Salamov A."/>
            <person name="Ahrendt S.R."/>
            <person name="Lipzen A."/>
            <person name="Sullivan W."/>
            <person name="Andreopoulos W.B."/>
            <person name="Clum A."/>
            <person name="Lindquist E."/>
            <person name="Daum C."/>
            <person name="Ramamoorthy G.K."/>
            <person name="Gryganskyi A."/>
            <person name="Culley D."/>
            <person name="Magnuson J.K."/>
            <person name="James T.Y."/>
            <person name="O'Malley M.A."/>
            <person name="Stajich J.E."/>
            <person name="Spatafora J.W."/>
            <person name="Visel A."/>
            <person name="Grigoriev I.V."/>
        </authorList>
    </citation>
    <scope>NUCLEOTIDE SEQUENCE [LARGE SCALE GENOMIC DNA]</scope>
    <source>
        <strain evidence="3 4">NRRL 3116</strain>
    </source>
</reference>
<feature type="compositionally biased region" description="Low complexity" evidence="1">
    <location>
        <begin position="132"/>
        <end position="148"/>
    </location>
</feature>